<dbReference type="Ensembl" id="ENSCLAT00000016005.1">
    <property type="protein sequence ID" value="ENSCLAP00000015841.1"/>
    <property type="gene ID" value="ENSCLAG00000010894.1"/>
</dbReference>
<dbReference type="FunFam" id="2.60.40.10:FF:000463">
    <property type="entry name" value="Immunoglobulin heavy constant gamma 1"/>
    <property type="match status" value="2"/>
</dbReference>
<sequence>RGPRQCDYFDPWGPGISVIVSSATESSPILFPLVSCERPFSDGNQVSVGCLARDFLPSQISFSWTYKNDSAVNQVIRTFPDIRLGEKYAATSQVLLGSNNILQDADLHLVCKVDHSTGTIKKEVVIEGSLEQAPNVTVFVPPRDSFSASGKSKLICEATGFTPKPITVSWLRDGTPTEYGVVTDQIVAEQKDSGAVTFKVTSTLIITDSDWLGQKVFTCRVTHKTGIFEKNVSSSVCIPTTPATDMKVFTIPPSFNDIFHTKSVKLRCLVSDMTHPGGLNISWSRQDGKELPTKLTDPVSQANGTLSAIGEASICEEDWDSGETFTCTVIHQDLPFPVKETISKPKAGNKKPPAVYVLPPAREQLVLHEQATIICLVKGFAPADVFVQWLKSGQPLSSDKYVTSAAMPEPHTPGLYYAHSLLTVTEEDWSSGETFTCVVGHESLPHMVTERTVDKSTGKPTLYNVSLIMSDTAHTCY</sequence>
<dbReference type="GO" id="GO:0071757">
    <property type="term" value="C:hexameric IgM immunoglobulin complex"/>
    <property type="evidence" value="ECO:0007669"/>
    <property type="project" value="Ensembl"/>
</dbReference>
<evidence type="ECO:0000313" key="3">
    <source>
        <dbReference type="Ensembl" id="ENSCLAP00000015841.1"/>
    </source>
</evidence>
<dbReference type="GO" id="GO:0050829">
    <property type="term" value="P:defense response to Gram-negative bacterium"/>
    <property type="evidence" value="ECO:0007669"/>
    <property type="project" value="Ensembl"/>
</dbReference>
<keyword evidence="4" id="KW-1185">Reference proteome</keyword>
<reference evidence="3" key="2">
    <citation type="submission" date="2025-09" db="UniProtKB">
        <authorList>
            <consortium name="Ensembl"/>
        </authorList>
    </citation>
    <scope>IDENTIFICATION</scope>
</reference>
<organism evidence="3 4">
    <name type="scientific">Chinchilla lanigera</name>
    <name type="common">Long-tailed chinchilla</name>
    <name type="synonym">Chinchilla villidera</name>
    <dbReference type="NCBI Taxonomy" id="34839"/>
    <lineage>
        <taxon>Eukaryota</taxon>
        <taxon>Metazoa</taxon>
        <taxon>Chordata</taxon>
        <taxon>Craniata</taxon>
        <taxon>Vertebrata</taxon>
        <taxon>Euteleostomi</taxon>
        <taxon>Mammalia</taxon>
        <taxon>Eutheria</taxon>
        <taxon>Euarchontoglires</taxon>
        <taxon>Glires</taxon>
        <taxon>Rodentia</taxon>
        <taxon>Hystricomorpha</taxon>
        <taxon>Chinchillidae</taxon>
        <taxon>Chinchilla</taxon>
    </lineage>
</organism>
<dbReference type="InterPro" id="IPR003597">
    <property type="entry name" value="Ig_C1-set"/>
</dbReference>
<dbReference type="InterPro" id="IPR050380">
    <property type="entry name" value="Immune_Resp_Modulators"/>
</dbReference>
<dbReference type="InterPro" id="IPR007110">
    <property type="entry name" value="Ig-like_dom"/>
</dbReference>
<reference evidence="3" key="1">
    <citation type="submission" date="2025-08" db="UniProtKB">
        <authorList>
            <consortium name="Ensembl"/>
        </authorList>
    </citation>
    <scope>IDENTIFICATION</scope>
</reference>
<dbReference type="PROSITE" id="PS00290">
    <property type="entry name" value="IG_MHC"/>
    <property type="match status" value="3"/>
</dbReference>
<dbReference type="GO" id="GO:0031210">
    <property type="term" value="F:phosphatidylcholine binding"/>
    <property type="evidence" value="ECO:0007669"/>
    <property type="project" value="Ensembl"/>
</dbReference>
<dbReference type="Proteomes" id="UP000694398">
    <property type="component" value="Unassembled WGS sequence"/>
</dbReference>
<name>A0A8C2YQH9_CHILA</name>
<dbReference type="PROSITE" id="PS50835">
    <property type="entry name" value="IG_LIKE"/>
    <property type="match status" value="4"/>
</dbReference>
<dbReference type="GO" id="GO:0071756">
    <property type="term" value="C:pentameric IgM immunoglobulin complex"/>
    <property type="evidence" value="ECO:0007669"/>
    <property type="project" value="Ensembl"/>
</dbReference>
<evidence type="ECO:0000259" key="2">
    <source>
        <dbReference type="PROSITE" id="PS50835"/>
    </source>
</evidence>
<dbReference type="GO" id="GO:0019731">
    <property type="term" value="P:antibacterial humoral response"/>
    <property type="evidence" value="ECO:0007669"/>
    <property type="project" value="Ensembl"/>
</dbReference>
<evidence type="ECO:0000256" key="1">
    <source>
        <dbReference type="ARBA" id="ARBA00023319"/>
    </source>
</evidence>
<feature type="domain" description="Ig-like" evidence="2">
    <location>
        <begin position="134"/>
        <end position="233"/>
    </location>
</feature>
<dbReference type="Pfam" id="PF07654">
    <property type="entry name" value="C1-set"/>
    <property type="match status" value="4"/>
</dbReference>
<dbReference type="SMART" id="SM00407">
    <property type="entry name" value="IGc1"/>
    <property type="match status" value="4"/>
</dbReference>
<dbReference type="Gene3D" id="2.60.40.10">
    <property type="entry name" value="Immunoglobulins"/>
    <property type="match status" value="4"/>
</dbReference>
<dbReference type="GO" id="GO:0003697">
    <property type="term" value="F:single-stranded DNA binding"/>
    <property type="evidence" value="ECO:0007669"/>
    <property type="project" value="Ensembl"/>
</dbReference>
<feature type="domain" description="Ig-like" evidence="2">
    <location>
        <begin position="353"/>
        <end position="454"/>
    </location>
</feature>
<gene>
    <name evidence="3" type="primary">IGHM</name>
</gene>
<dbReference type="InterPro" id="IPR013783">
    <property type="entry name" value="Ig-like_fold"/>
</dbReference>
<dbReference type="GO" id="GO:0042834">
    <property type="term" value="F:peptidoglycan binding"/>
    <property type="evidence" value="ECO:0007669"/>
    <property type="project" value="Ensembl"/>
</dbReference>
<dbReference type="CDD" id="cd05768">
    <property type="entry name" value="IgC1_CH3_IgAGD_CH4_IgAEM"/>
    <property type="match status" value="1"/>
</dbReference>
<feature type="domain" description="Ig-like" evidence="2">
    <location>
        <begin position="28"/>
        <end position="127"/>
    </location>
</feature>
<protein>
    <submittedName>
        <fullName evidence="3">Immunoglobulin heavy constant mu</fullName>
    </submittedName>
</protein>
<dbReference type="AlphaFoldDB" id="A0A8C2YQH9"/>
<dbReference type="FunFam" id="2.60.40.10:FF:001836">
    <property type="entry name" value="Immunoglobulin heavy constant mu"/>
    <property type="match status" value="1"/>
</dbReference>
<dbReference type="GO" id="GO:0009986">
    <property type="term" value="C:cell surface"/>
    <property type="evidence" value="ECO:0007669"/>
    <property type="project" value="Ensembl"/>
</dbReference>
<dbReference type="InterPro" id="IPR036179">
    <property type="entry name" value="Ig-like_dom_sf"/>
</dbReference>
<evidence type="ECO:0000313" key="4">
    <source>
        <dbReference type="Proteomes" id="UP000694398"/>
    </source>
</evidence>
<accession>A0A8C2YQH9</accession>
<dbReference type="PANTHER" id="PTHR23411">
    <property type="entry name" value="TAPASIN"/>
    <property type="match status" value="1"/>
</dbReference>
<keyword evidence="1" id="KW-0393">Immunoglobulin domain</keyword>
<dbReference type="SUPFAM" id="SSF48726">
    <property type="entry name" value="Immunoglobulin"/>
    <property type="match status" value="4"/>
</dbReference>
<dbReference type="InterPro" id="IPR003006">
    <property type="entry name" value="Ig/MHC_CS"/>
</dbReference>
<feature type="domain" description="Ig-like" evidence="2">
    <location>
        <begin position="242"/>
        <end position="343"/>
    </location>
</feature>
<proteinExistence type="predicted"/>
<dbReference type="CDD" id="cd16093">
    <property type="entry name" value="IgC1_CH2_Mu"/>
    <property type="match status" value="1"/>
</dbReference>
<dbReference type="FunFam" id="2.60.40.10:FF:000998">
    <property type="entry name" value="Immunoglobulin heavy constant epsilon"/>
    <property type="match status" value="1"/>
</dbReference>
<dbReference type="GeneTree" id="ENSGT00940000161491"/>
<dbReference type="OMA" id="CEVHSTE"/>
<dbReference type="GO" id="GO:0045087">
    <property type="term" value="P:innate immune response"/>
    <property type="evidence" value="ECO:0007669"/>
    <property type="project" value="Ensembl"/>
</dbReference>
<dbReference type="GO" id="GO:0002250">
    <property type="term" value="P:adaptive immune response"/>
    <property type="evidence" value="ECO:0007669"/>
    <property type="project" value="Ensembl"/>
</dbReference>
<dbReference type="GO" id="GO:0034987">
    <property type="term" value="F:immunoglobulin receptor binding"/>
    <property type="evidence" value="ECO:0007669"/>
    <property type="project" value="Ensembl"/>
</dbReference>